<keyword evidence="3" id="KW-0949">S-adenosyl-L-methionine</keyword>
<gene>
    <name evidence="6" type="ORF">BDK92_1279</name>
</gene>
<keyword evidence="2 6" id="KW-0808">Transferase</keyword>
<dbReference type="PANTHER" id="PTHR43712">
    <property type="entry name" value="PUTATIVE (AFU_ORTHOLOGUE AFUA_4G14580)-RELATED"/>
    <property type="match status" value="1"/>
</dbReference>
<dbReference type="EMBL" id="RBKT01000001">
    <property type="protein sequence ID" value="RKR87007.1"/>
    <property type="molecule type" value="Genomic_DNA"/>
</dbReference>
<feature type="domain" description="O-methyltransferase dimerisation" evidence="5">
    <location>
        <begin position="39"/>
        <end position="94"/>
    </location>
</feature>
<accession>A0A495JDL5</accession>
<evidence type="ECO:0000256" key="1">
    <source>
        <dbReference type="ARBA" id="ARBA00022603"/>
    </source>
</evidence>
<dbReference type="GO" id="GO:0046983">
    <property type="term" value="F:protein dimerization activity"/>
    <property type="evidence" value="ECO:0007669"/>
    <property type="project" value="InterPro"/>
</dbReference>
<dbReference type="InterPro" id="IPR036390">
    <property type="entry name" value="WH_DNA-bd_sf"/>
</dbReference>
<evidence type="ECO:0000259" key="5">
    <source>
        <dbReference type="Pfam" id="PF08100"/>
    </source>
</evidence>
<dbReference type="InterPro" id="IPR012967">
    <property type="entry name" value="COMT_dimerisation"/>
</dbReference>
<proteinExistence type="predicted"/>
<evidence type="ECO:0000313" key="7">
    <source>
        <dbReference type="Proteomes" id="UP000277671"/>
    </source>
</evidence>
<dbReference type="InterPro" id="IPR016461">
    <property type="entry name" value="COMT-like"/>
</dbReference>
<dbReference type="InterPro" id="IPR001077">
    <property type="entry name" value="COMT_C"/>
</dbReference>
<dbReference type="InterPro" id="IPR029063">
    <property type="entry name" value="SAM-dependent_MTases_sf"/>
</dbReference>
<protein>
    <submittedName>
        <fullName evidence="6">Methyltransferase family protein</fullName>
    </submittedName>
</protein>
<evidence type="ECO:0000256" key="2">
    <source>
        <dbReference type="ARBA" id="ARBA00022679"/>
    </source>
</evidence>
<reference evidence="6 7" key="1">
    <citation type="submission" date="2018-10" db="EMBL/GenBank/DDBJ databases">
        <title>Sequencing the genomes of 1000 actinobacteria strains.</title>
        <authorList>
            <person name="Klenk H.-P."/>
        </authorList>
    </citation>
    <scope>NUCLEOTIDE SEQUENCE [LARGE SCALE GENOMIC DNA]</scope>
    <source>
        <strain evidence="6 7">DSM 45175</strain>
    </source>
</reference>
<dbReference type="GO" id="GO:0008171">
    <property type="term" value="F:O-methyltransferase activity"/>
    <property type="evidence" value="ECO:0007669"/>
    <property type="project" value="InterPro"/>
</dbReference>
<evidence type="ECO:0000313" key="6">
    <source>
        <dbReference type="EMBL" id="RKR87007.1"/>
    </source>
</evidence>
<dbReference type="Proteomes" id="UP000277671">
    <property type="component" value="Unassembled WGS sequence"/>
</dbReference>
<evidence type="ECO:0000259" key="4">
    <source>
        <dbReference type="Pfam" id="PF00891"/>
    </source>
</evidence>
<organism evidence="6 7">
    <name type="scientific">Micromonospora pisi</name>
    <dbReference type="NCBI Taxonomy" id="589240"/>
    <lineage>
        <taxon>Bacteria</taxon>
        <taxon>Bacillati</taxon>
        <taxon>Actinomycetota</taxon>
        <taxon>Actinomycetes</taxon>
        <taxon>Micromonosporales</taxon>
        <taxon>Micromonosporaceae</taxon>
        <taxon>Micromonospora</taxon>
    </lineage>
</organism>
<dbReference type="PRINTS" id="PR00368">
    <property type="entry name" value="FADPNR"/>
</dbReference>
<sequence length="350" mass="37751">MPVPLSPEVLRAFIESDEAPSAHLDMLNAISFRTAGAGLRLGVFEALADGPLPVTTIAERVGVDPLGLRLLLDALVGFNYLTHTDGTYANSANTTRWLLRSVPDSFAPVLSFWSTVLTELWGDLESSIRQGGPTGDFYAWLERRPETLRDFQTMLRRLSGWLAEEVITLVPAPPANGRLLDLGGGHAGYTAAFCAAYPQLRATVLDLPGALAQGRAVVDTAGLADRVELRPGDLLTADLGTGYDLVLLFNIVHGYDERQVAALLDRVAAALNPGGRVVLLEPLAEVPQRPPGVADAFVRAFSLNLFHTQGGRAYAFDELAKLLTEAGFDEPEERMLTRSDADHLVLATRA</sequence>
<dbReference type="OrthoDB" id="3804952at2"/>
<dbReference type="SUPFAM" id="SSF46785">
    <property type="entry name" value="Winged helix' DNA-binding domain"/>
    <property type="match status" value="1"/>
</dbReference>
<feature type="domain" description="O-methyltransferase C-terminal" evidence="4">
    <location>
        <begin position="138"/>
        <end position="328"/>
    </location>
</feature>
<dbReference type="InterPro" id="IPR036388">
    <property type="entry name" value="WH-like_DNA-bd_sf"/>
</dbReference>
<dbReference type="Gene3D" id="3.40.50.150">
    <property type="entry name" value="Vaccinia Virus protein VP39"/>
    <property type="match status" value="1"/>
</dbReference>
<name>A0A495JDL5_9ACTN</name>
<dbReference type="CDD" id="cd02440">
    <property type="entry name" value="AdoMet_MTases"/>
    <property type="match status" value="1"/>
</dbReference>
<dbReference type="Pfam" id="PF00891">
    <property type="entry name" value="Methyltransf_2"/>
    <property type="match status" value="1"/>
</dbReference>
<dbReference type="PROSITE" id="PS51683">
    <property type="entry name" value="SAM_OMT_II"/>
    <property type="match status" value="1"/>
</dbReference>
<dbReference type="Pfam" id="PF08100">
    <property type="entry name" value="Dimerisation"/>
    <property type="match status" value="1"/>
</dbReference>
<dbReference type="GO" id="GO:0032259">
    <property type="term" value="P:methylation"/>
    <property type="evidence" value="ECO:0007669"/>
    <property type="project" value="UniProtKB-KW"/>
</dbReference>
<keyword evidence="7" id="KW-1185">Reference proteome</keyword>
<dbReference type="Gene3D" id="1.10.10.10">
    <property type="entry name" value="Winged helix-like DNA-binding domain superfamily/Winged helix DNA-binding domain"/>
    <property type="match status" value="1"/>
</dbReference>
<evidence type="ECO:0000256" key="3">
    <source>
        <dbReference type="ARBA" id="ARBA00022691"/>
    </source>
</evidence>
<dbReference type="RefSeq" id="WP_121155457.1">
    <property type="nucleotide sequence ID" value="NZ_RBKT01000001.1"/>
</dbReference>
<comment type="caution">
    <text evidence="6">The sequence shown here is derived from an EMBL/GenBank/DDBJ whole genome shotgun (WGS) entry which is preliminary data.</text>
</comment>
<dbReference type="SUPFAM" id="SSF53335">
    <property type="entry name" value="S-adenosyl-L-methionine-dependent methyltransferases"/>
    <property type="match status" value="1"/>
</dbReference>
<dbReference type="PANTHER" id="PTHR43712:SF2">
    <property type="entry name" value="O-METHYLTRANSFERASE CICE"/>
    <property type="match status" value="1"/>
</dbReference>
<dbReference type="AlphaFoldDB" id="A0A495JDL5"/>
<keyword evidence="1 6" id="KW-0489">Methyltransferase</keyword>